<name>A0A502CE58_9SPHN</name>
<feature type="transmembrane region" description="Helical" evidence="1">
    <location>
        <begin position="240"/>
        <end position="257"/>
    </location>
</feature>
<proteinExistence type="predicted"/>
<feature type="transmembrane region" description="Helical" evidence="1">
    <location>
        <begin position="188"/>
        <end position="206"/>
    </location>
</feature>
<evidence type="ECO:0000313" key="3">
    <source>
        <dbReference type="Proteomes" id="UP000318413"/>
    </source>
</evidence>
<keyword evidence="1" id="KW-0472">Membrane</keyword>
<evidence type="ECO:0000256" key="1">
    <source>
        <dbReference type="SAM" id="Phobius"/>
    </source>
</evidence>
<feature type="transmembrane region" description="Helical" evidence="1">
    <location>
        <begin position="269"/>
        <end position="292"/>
    </location>
</feature>
<feature type="transmembrane region" description="Helical" evidence="1">
    <location>
        <begin position="218"/>
        <end position="234"/>
    </location>
</feature>
<accession>A0A502CE58</accession>
<feature type="transmembrane region" description="Helical" evidence="1">
    <location>
        <begin position="137"/>
        <end position="157"/>
    </location>
</feature>
<dbReference type="AlphaFoldDB" id="A0A502CE58"/>
<sequence>MAVYRLAWALLFLTALVMTAVTLNKLEWDGPERLPLLRVGINYTRDATPDLLVYEVPGANARAAGVRPGDHIIALMGKKGLDDALGDLIDAPHGTIVPITVRHADNSVATATLRASDVEVTAALETVGLSATLMRGWTRFILGVGAAIVLVASALLYRQRHNPVAALLAIAALIATATPTSIVGYDRALIGAAIGVAVTNIAVLAFPDGRFATPVARLLVVLNAIWLGMFFIAPDIHAQGIYPSIALSELAVVLRYRRSGLADRQQIRWAALGFAGAAVFSAAAAVATAVSYHFNSLFDTIANDMTTDALDLGNSLCLWGGLGIALLRFRLYDADVAITRSTVWAIAAPLLAIVFGMLTEVLKVLLAPIFPNDTVALAIAGVLTASLIQPVGDRLKQIVERWSRARLMALADDLPVAVQDMAENDDCPRMLAHVCKVTAPAIQAAVVAIALRPEHASGAWSVSACYGLDPNDARFWLDANTPGVGLAVTTTRMEPLFPLAIPLIARPNGEREAIGWMLVGRRPDGSIPDKGAIATLESVSPAIGHAILAIAANARRLSTLTNGLQSVTPRTESSRPPVRES</sequence>
<reference evidence="2 3" key="1">
    <citation type="journal article" date="2019" name="Environ. Microbiol.">
        <title>Species interactions and distinct microbial communities in high Arctic permafrost affected cryosols are associated with the CH4 and CO2 gas fluxes.</title>
        <authorList>
            <person name="Altshuler I."/>
            <person name="Hamel J."/>
            <person name="Turney S."/>
            <person name="Magnuson E."/>
            <person name="Levesque R."/>
            <person name="Greer C."/>
            <person name="Whyte L.G."/>
        </authorList>
    </citation>
    <scope>NUCLEOTIDE SEQUENCE [LARGE SCALE GENOMIC DNA]</scope>
    <source>
        <strain evidence="2 3">S5.1</strain>
    </source>
</reference>
<dbReference type="Proteomes" id="UP000318413">
    <property type="component" value="Unassembled WGS sequence"/>
</dbReference>
<evidence type="ECO:0000313" key="2">
    <source>
        <dbReference type="EMBL" id="TPG10904.1"/>
    </source>
</evidence>
<organism evidence="2 3">
    <name type="scientific">Sphingomonas oligophenolica</name>
    <dbReference type="NCBI Taxonomy" id="301154"/>
    <lineage>
        <taxon>Bacteria</taxon>
        <taxon>Pseudomonadati</taxon>
        <taxon>Pseudomonadota</taxon>
        <taxon>Alphaproteobacteria</taxon>
        <taxon>Sphingomonadales</taxon>
        <taxon>Sphingomonadaceae</taxon>
        <taxon>Sphingomonas</taxon>
    </lineage>
</organism>
<gene>
    <name evidence="2" type="ORF">EAH84_11505</name>
</gene>
<comment type="caution">
    <text evidence="2">The sequence shown here is derived from an EMBL/GenBank/DDBJ whole genome shotgun (WGS) entry which is preliminary data.</text>
</comment>
<feature type="transmembrane region" description="Helical" evidence="1">
    <location>
        <begin position="343"/>
        <end position="362"/>
    </location>
</feature>
<keyword evidence="3" id="KW-1185">Reference proteome</keyword>
<keyword evidence="1" id="KW-0812">Transmembrane</keyword>
<protein>
    <recommendedName>
        <fullName evidence="4">PDZ domain-containing protein</fullName>
    </recommendedName>
</protein>
<evidence type="ECO:0008006" key="4">
    <source>
        <dbReference type="Google" id="ProtNLM"/>
    </source>
</evidence>
<keyword evidence="1" id="KW-1133">Transmembrane helix</keyword>
<dbReference type="EMBL" id="RCZK01000009">
    <property type="protein sequence ID" value="TPG10904.1"/>
    <property type="molecule type" value="Genomic_DNA"/>
</dbReference>
<feature type="transmembrane region" description="Helical" evidence="1">
    <location>
        <begin position="164"/>
        <end position="182"/>
    </location>
</feature>
<feature type="transmembrane region" description="Helical" evidence="1">
    <location>
        <begin position="312"/>
        <end position="331"/>
    </location>
</feature>